<dbReference type="InterPro" id="IPR034660">
    <property type="entry name" value="DinB/YfiT-like"/>
</dbReference>
<evidence type="ECO:0000313" key="2">
    <source>
        <dbReference type="Proteomes" id="UP001387100"/>
    </source>
</evidence>
<name>A0ABU8RI77_9ACTN</name>
<protein>
    <submittedName>
        <fullName evidence="1">TIGR03085 family metal-binding protein</fullName>
    </submittedName>
</protein>
<comment type="caution">
    <text evidence="1">The sequence shown here is derived from an EMBL/GenBank/DDBJ whole genome shotgun (WGS) entry which is preliminary data.</text>
</comment>
<gene>
    <name evidence="1" type="ORF">WDZ17_05350</name>
</gene>
<dbReference type="InterPro" id="IPR017519">
    <property type="entry name" value="CHP03085"/>
</dbReference>
<organism evidence="1 2">
    <name type="scientific">Pseudokineococcus basanitobsidens</name>
    <dbReference type="NCBI Taxonomy" id="1926649"/>
    <lineage>
        <taxon>Bacteria</taxon>
        <taxon>Bacillati</taxon>
        <taxon>Actinomycetota</taxon>
        <taxon>Actinomycetes</taxon>
        <taxon>Kineosporiales</taxon>
        <taxon>Kineosporiaceae</taxon>
        <taxon>Pseudokineococcus</taxon>
    </lineage>
</organism>
<keyword evidence="2" id="KW-1185">Reference proteome</keyword>
<accession>A0ABU8RI77</accession>
<sequence length="212" mass="22180">MTASSDERAVLAAALAAAGPDAPTLCEGWTTRDLAAHLVVREGRPDVALGMVLPPLAGHAARVTRRVRRQPYDDLVASFADGPPRLSPFRVPPLDAAVNSAEHFVHAEDVRRAGDAPVGPRDLSPAVRSALWATVRLRARGLYRGAAVGVELATPEGRSVVRRAPEGAGTVVVRGDAGEVVLFTFGRGAVAHVELDGSPQDVAVVTGVRRSV</sequence>
<dbReference type="RefSeq" id="WP_339574102.1">
    <property type="nucleotide sequence ID" value="NZ_JBBIAA010000003.1"/>
</dbReference>
<dbReference type="EMBL" id="JBBIAA010000003">
    <property type="protein sequence ID" value="MEJ5944718.1"/>
    <property type="molecule type" value="Genomic_DNA"/>
</dbReference>
<dbReference type="SUPFAM" id="SSF109854">
    <property type="entry name" value="DinB/YfiT-like putative metalloenzymes"/>
    <property type="match status" value="1"/>
</dbReference>
<evidence type="ECO:0000313" key="1">
    <source>
        <dbReference type="EMBL" id="MEJ5944718.1"/>
    </source>
</evidence>
<dbReference type="NCBIfam" id="TIGR03083">
    <property type="entry name" value="maleylpyruvate isomerase family mycothiol-dependent enzyme"/>
    <property type="match status" value="1"/>
</dbReference>
<dbReference type="NCBIfam" id="TIGR03085">
    <property type="entry name" value="TIGR03085 family metal-binding protein"/>
    <property type="match status" value="1"/>
</dbReference>
<proteinExistence type="predicted"/>
<dbReference type="Proteomes" id="UP001387100">
    <property type="component" value="Unassembled WGS sequence"/>
</dbReference>
<dbReference type="InterPro" id="IPR017517">
    <property type="entry name" value="Maleyloyr_isom"/>
</dbReference>
<reference evidence="1 2" key="1">
    <citation type="journal article" date="2017" name="Int. J. Syst. Evol. Microbiol.">
        <title>Pseudokineococcus basanitobsidens sp. nov., isolated from volcanic rock.</title>
        <authorList>
            <person name="Lee D.W."/>
            <person name="Park M.Y."/>
            <person name="Kim J.J."/>
            <person name="Kim B.S."/>
        </authorList>
    </citation>
    <scope>NUCLEOTIDE SEQUENCE [LARGE SCALE GENOMIC DNA]</scope>
    <source>
        <strain evidence="1 2">DSM 103726</strain>
    </source>
</reference>